<keyword evidence="2" id="KW-0472">Membrane</keyword>
<name>U6MLP6_9EIME</name>
<evidence type="ECO:0000256" key="3">
    <source>
        <dbReference type="SAM" id="SignalP"/>
    </source>
</evidence>
<accession>U6MLP6</accession>
<dbReference type="RefSeq" id="XP_013439328.1">
    <property type="nucleotide sequence ID" value="XM_013583874.1"/>
</dbReference>
<reference evidence="4" key="2">
    <citation type="submission" date="2013-10" db="EMBL/GenBank/DDBJ databases">
        <authorList>
            <person name="Aslett M."/>
        </authorList>
    </citation>
    <scope>NUCLEOTIDE SEQUENCE [LARGE SCALE GENOMIC DNA]</scope>
    <source>
        <strain evidence="4">Houghton</strain>
    </source>
</reference>
<dbReference type="VEuPathDB" id="ToxoDB:ENH_00056830"/>
<evidence type="ECO:0000313" key="4">
    <source>
        <dbReference type="EMBL" id="CDJ64003.1"/>
    </source>
</evidence>
<keyword evidence="5" id="KW-1185">Reference proteome</keyword>
<organism evidence="4 5">
    <name type="scientific">Eimeria necatrix</name>
    <dbReference type="NCBI Taxonomy" id="51315"/>
    <lineage>
        <taxon>Eukaryota</taxon>
        <taxon>Sar</taxon>
        <taxon>Alveolata</taxon>
        <taxon>Apicomplexa</taxon>
        <taxon>Conoidasida</taxon>
        <taxon>Coccidia</taxon>
        <taxon>Eucoccidiorida</taxon>
        <taxon>Eimeriorina</taxon>
        <taxon>Eimeriidae</taxon>
        <taxon>Eimeria</taxon>
    </lineage>
</organism>
<proteinExistence type="predicted"/>
<reference evidence="4" key="1">
    <citation type="submission" date="2013-10" db="EMBL/GenBank/DDBJ databases">
        <title>Genomic analysis of the causative agents of coccidiosis in chickens.</title>
        <authorList>
            <person name="Reid A.J."/>
            <person name="Blake D."/>
            <person name="Billington K."/>
            <person name="Browne H."/>
            <person name="Dunn M."/>
            <person name="Hung S."/>
            <person name="Kawahara F."/>
            <person name="Miranda-Saavedra D."/>
            <person name="Mourier T."/>
            <person name="Nagra H."/>
            <person name="Otto T.D."/>
            <person name="Rawlings N."/>
            <person name="Sanchez A."/>
            <person name="Sanders M."/>
            <person name="Subramaniam C."/>
            <person name="Tay Y."/>
            <person name="Dear P."/>
            <person name="Doerig C."/>
            <person name="Gruber A."/>
            <person name="Parkinson J."/>
            <person name="Shirley M."/>
            <person name="Wan K.L."/>
            <person name="Berriman M."/>
            <person name="Tomley F."/>
            <person name="Pain A."/>
        </authorList>
    </citation>
    <scope>NUCLEOTIDE SEQUENCE [LARGE SCALE GENOMIC DNA]</scope>
    <source>
        <strain evidence="4">Houghton</strain>
    </source>
</reference>
<gene>
    <name evidence="4" type="ORF">ENH_00056830</name>
</gene>
<feature type="compositionally biased region" description="Polar residues" evidence="1">
    <location>
        <begin position="335"/>
        <end position="352"/>
    </location>
</feature>
<evidence type="ECO:0000256" key="1">
    <source>
        <dbReference type="SAM" id="MobiDB-lite"/>
    </source>
</evidence>
<evidence type="ECO:0000313" key="5">
    <source>
        <dbReference type="Proteomes" id="UP000030754"/>
    </source>
</evidence>
<protein>
    <recommendedName>
        <fullName evidence="6">Transmembrane protein</fullName>
    </recommendedName>
</protein>
<evidence type="ECO:0000256" key="2">
    <source>
        <dbReference type="SAM" id="Phobius"/>
    </source>
</evidence>
<feature type="chain" id="PRO_5004676475" description="Transmembrane protein" evidence="3">
    <location>
        <begin position="30"/>
        <end position="699"/>
    </location>
</feature>
<feature type="signal peptide" evidence="3">
    <location>
        <begin position="1"/>
        <end position="29"/>
    </location>
</feature>
<feature type="region of interest" description="Disordered" evidence="1">
    <location>
        <begin position="322"/>
        <end position="361"/>
    </location>
</feature>
<feature type="transmembrane region" description="Helical" evidence="2">
    <location>
        <begin position="93"/>
        <end position="115"/>
    </location>
</feature>
<dbReference type="Proteomes" id="UP000030754">
    <property type="component" value="Unassembled WGS sequence"/>
</dbReference>
<dbReference type="EMBL" id="HG722891">
    <property type="protein sequence ID" value="CDJ64003.1"/>
    <property type="molecule type" value="Genomic_DNA"/>
</dbReference>
<keyword evidence="2" id="KW-1133">Transmembrane helix</keyword>
<feature type="region of interest" description="Disordered" evidence="1">
    <location>
        <begin position="157"/>
        <end position="186"/>
    </location>
</feature>
<keyword evidence="3" id="KW-0732">Signal</keyword>
<evidence type="ECO:0008006" key="6">
    <source>
        <dbReference type="Google" id="ProtNLM"/>
    </source>
</evidence>
<dbReference type="GeneID" id="25475826"/>
<keyword evidence="2" id="KW-0812">Transmembrane</keyword>
<sequence length="699" mass="77135">MRHDLLHLYSLPLLLSIIAECLCASSAEALPLLQAERRHPLEGEWRELLAPSTSHKPDPVRNTKISVGSKNSGQLWVGPGRRLRRQRPSSASFPAALASAVSLAVTLAFLALCLAEQIKKRGSGVEPRSLSDGGGDKELSDILEGCVSLEEELRLYRGASGPQEPSRRWSGQPVPSYEPAGLTDGRDYQSLHRLGEESHSHSNGLAAVESNASDRGDGRWWFNLHYGKQREDAPSWYSDERPAWSFVGQYGVDETGGEGMFRGIMVSPHAMPQQQAPPNAISYTLPDDETSIPLLDALAPDAWLMYIPQLLFEDGTEVNPETEATNQFPVDGSGPSASQQFPRASHSMQPSAASPAPLQSDDKSVGCILHAEGSMKDSFRGLTPHVTLKRPYELVTEDPMLQDTTVRAAASGVATAEQTSSSVVVVPSLKRLRGTDCGSDSGSAVLTDTFAARGEDTEEALPVERAAASTQHCSEGFTAGTGELPKSRTETRDMLMHPYWRLPVVDPKNVRRSFRREFALSMYVRETTPMKLYTAMRGLFLKPALDAEDVEELISTAERLASYARIKLAWKHMRPAPFHLARKIASIIVALDYLVCTVELLGEKMDAKNWWDLFVQQLYLEIPVSSGKFVGNASVALKKMVRRLSAALIIYKAGKRPPRDEVIELKRLIFTKLNTHCQFQNPLWDLWVEDDLKFMSSAS</sequence>
<dbReference type="OrthoDB" id="347378at2759"/>
<dbReference type="AlphaFoldDB" id="U6MLP6"/>